<comment type="similarity">
    <text evidence="1">Belongs to the FAD-dependent oxidoreductase family.</text>
</comment>
<accession>A0A2G5B3B6</accession>
<dbReference type="GO" id="GO:0005737">
    <property type="term" value="C:cytoplasm"/>
    <property type="evidence" value="ECO:0007669"/>
    <property type="project" value="TreeGrafter"/>
</dbReference>
<keyword evidence="3" id="KW-0274">FAD</keyword>
<dbReference type="Pfam" id="PF07992">
    <property type="entry name" value="Pyr_redox_2"/>
    <property type="match status" value="1"/>
</dbReference>
<proteinExistence type="inferred from homology"/>
<sequence length="377" mass="41107">MTRGLTTPEYGNSLWIPYNTVTWLQHPQITIRQSTIDYITDKYVMFEDGDNLGFDYLIVALGVGRHAPIGVGAETRDEFEIMLRETHANIKAAQSVTVVGAGAVGIELAADVKEVFPDKYVRLVHSREQVLAGPFSVTLRQRVEQALVQMGVEVVLGQRVVKQRQISDDKDNLETAQLGGQISIANDMNCNRSARLPELTSAAVTNAELTLANGERLQSDWTVQCLGAQTRPILQLASKGLTGSDGIRVRGTMQVDDIRYPHIYACGDACSHSAVKLAGVAMHNGFVAARNIARCVLMGGPRAADTLLEQSPDFPAKILLLLGRSHCAMQVGDVLWDEERARQFVFEDMGLAQCVNALSLTSVPIATSPFDHPPSPK</sequence>
<organism evidence="6 7">
    <name type="scientific">Coemansia reversa (strain ATCC 12441 / NRRL 1564)</name>
    <dbReference type="NCBI Taxonomy" id="763665"/>
    <lineage>
        <taxon>Eukaryota</taxon>
        <taxon>Fungi</taxon>
        <taxon>Fungi incertae sedis</taxon>
        <taxon>Zoopagomycota</taxon>
        <taxon>Kickxellomycotina</taxon>
        <taxon>Kickxellomycetes</taxon>
        <taxon>Kickxellales</taxon>
        <taxon>Kickxellaceae</taxon>
        <taxon>Coemansia</taxon>
    </lineage>
</organism>
<evidence type="ECO:0000259" key="5">
    <source>
        <dbReference type="Pfam" id="PF07992"/>
    </source>
</evidence>
<evidence type="ECO:0000256" key="1">
    <source>
        <dbReference type="ARBA" id="ARBA00006442"/>
    </source>
</evidence>
<dbReference type="Proteomes" id="UP000242474">
    <property type="component" value="Unassembled WGS sequence"/>
</dbReference>
<dbReference type="InterPro" id="IPR036188">
    <property type="entry name" value="FAD/NAD-bd_sf"/>
</dbReference>
<dbReference type="GO" id="GO:0004174">
    <property type="term" value="F:electron-transferring-flavoprotein dehydrogenase activity"/>
    <property type="evidence" value="ECO:0007669"/>
    <property type="project" value="TreeGrafter"/>
</dbReference>
<dbReference type="EMBL" id="KZ303535">
    <property type="protein sequence ID" value="PIA13508.1"/>
    <property type="molecule type" value="Genomic_DNA"/>
</dbReference>
<dbReference type="GO" id="GO:0050660">
    <property type="term" value="F:flavin adenine dinucleotide binding"/>
    <property type="evidence" value="ECO:0007669"/>
    <property type="project" value="TreeGrafter"/>
</dbReference>
<evidence type="ECO:0000256" key="4">
    <source>
        <dbReference type="ARBA" id="ARBA00023002"/>
    </source>
</evidence>
<dbReference type="AlphaFoldDB" id="A0A2G5B3B6"/>
<reference evidence="6 7" key="1">
    <citation type="journal article" date="2015" name="Genome Biol. Evol.">
        <title>Phylogenomic analyses indicate that early fungi evolved digesting cell walls of algal ancestors of land plants.</title>
        <authorList>
            <person name="Chang Y."/>
            <person name="Wang S."/>
            <person name="Sekimoto S."/>
            <person name="Aerts A.L."/>
            <person name="Choi C."/>
            <person name="Clum A."/>
            <person name="LaButti K.M."/>
            <person name="Lindquist E.A."/>
            <person name="Yee Ngan C."/>
            <person name="Ohm R.A."/>
            <person name="Salamov A.A."/>
            <person name="Grigoriev I.V."/>
            <person name="Spatafora J.W."/>
            <person name="Berbee M.L."/>
        </authorList>
    </citation>
    <scope>NUCLEOTIDE SEQUENCE [LARGE SCALE GENOMIC DNA]</scope>
    <source>
        <strain evidence="6 7">NRRL 1564</strain>
    </source>
</reference>
<gene>
    <name evidence="6" type="ORF">COEREDRAFT_83432</name>
</gene>
<dbReference type="PANTHER" id="PTHR43735">
    <property type="entry name" value="APOPTOSIS-INDUCING FACTOR 1"/>
    <property type="match status" value="1"/>
</dbReference>
<evidence type="ECO:0000256" key="2">
    <source>
        <dbReference type="ARBA" id="ARBA00022630"/>
    </source>
</evidence>
<evidence type="ECO:0000256" key="3">
    <source>
        <dbReference type="ARBA" id="ARBA00022827"/>
    </source>
</evidence>
<keyword evidence="4" id="KW-0560">Oxidoreductase</keyword>
<dbReference type="OrthoDB" id="202203at2759"/>
<dbReference type="PANTHER" id="PTHR43735:SF3">
    <property type="entry name" value="FERROPTOSIS SUPPRESSOR PROTEIN 1"/>
    <property type="match status" value="1"/>
</dbReference>
<protein>
    <submittedName>
        <fullName evidence="6">FAD/NAD(P)-binding domain-containing protein</fullName>
    </submittedName>
</protein>
<dbReference type="SUPFAM" id="SSF51905">
    <property type="entry name" value="FAD/NAD(P)-binding domain"/>
    <property type="match status" value="1"/>
</dbReference>
<name>A0A2G5B3B6_COERN</name>
<dbReference type="Gene3D" id="3.50.50.60">
    <property type="entry name" value="FAD/NAD(P)-binding domain"/>
    <property type="match status" value="4"/>
</dbReference>
<keyword evidence="2" id="KW-0285">Flavoprotein</keyword>
<dbReference type="InterPro" id="IPR023753">
    <property type="entry name" value="FAD/NAD-binding_dom"/>
</dbReference>
<feature type="domain" description="FAD/NAD(P)-binding" evidence="5">
    <location>
        <begin position="41"/>
        <end position="285"/>
    </location>
</feature>
<dbReference type="STRING" id="763665.A0A2G5B3B6"/>
<evidence type="ECO:0000313" key="6">
    <source>
        <dbReference type="EMBL" id="PIA13508.1"/>
    </source>
</evidence>
<keyword evidence="7" id="KW-1185">Reference proteome</keyword>
<evidence type="ECO:0000313" key="7">
    <source>
        <dbReference type="Proteomes" id="UP000242474"/>
    </source>
</evidence>